<dbReference type="STRING" id="1090322.MettiDRAFT_0883"/>
<dbReference type="SUPFAM" id="SSF53448">
    <property type="entry name" value="Nucleotide-diphospho-sugar transferases"/>
    <property type="match status" value="1"/>
</dbReference>
<evidence type="ECO:0000313" key="1">
    <source>
        <dbReference type="EMBL" id="ETA67459.1"/>
    </source>
</evidence>
<keyword evidence="2" id="KW-1185">Reference proteome</keyword>
<dbReference type="InterPro" id="IPR003329">
    <property type="entry name" value="Cytidylyl_trans"/>
</dbReference>
<dbReference type="Proteomes" id="UP000019483">
    <property type="component" value="Unassembled WGS sequence"/>
</dbReference>
<dbReference type="CDD" id="cd02518">
    <property type="entry name" value="GT2_SpsF"/>
    <property type="match status" value="1"/>
</dbReference>
<dbReference type="AlphaFoldDB" id="W9DN85"/>
<name>W9DN85_METTI</name>
<dbReference type="Pfam" id="PF02348">
    <property type="entry name" value="CTP_transf_3"/>
    <property type="match status" value="1"/>
</dbReference>
<accession>W9DN85</accession>
<dbReference type="PANTHER" id="PTHR42866:SF1">
    <property type="entry name" value="SPORE COAT POLYSACCHARIDE BIOSYNTHESIS PROTEIN SPSF"/>
    <property type="match status" value="1"/>
</dbReference>
<dbReference type="EMBL" id="AZAJ01000001">
    <property type="protein sequence ID" value="ETA67459.1"/>
    <property type="molecule type" value="Genomic_DNA"/>
</dbReference>
<dbReference type="InterPro" id="IPR029044">
    <property type="entry name" value="Nucleotide-diphossugar_trans"/>
</dbReference>
<dbReference type="Gene3D" id="3.90.550.10">
    <property type="entry name" value="Spore Coat Polysaccharide Biosynthesis Protein SpsA, Chain A"/>
    <property type="match status" value="1"/>
</dbReference>
<dbReference type="PANTHER" id="PTHR42866">
    <property type="entry name" value="3-DEOXY-MANNO-OCTULOSONATE CYTIDYLYLTRANSFERASE"/>
    <property type="match status" value="1"/>
</dbReference>
<evidence type="ECO:0000313" key="2">
    <source>
        <dbReference type="Proteomes" id="UP000019483"/>
    </source>
</evidence>
<sequence length="242" mass="27744">MNVVGIIQARTGSTRLPGKVVKRIGNQTILEILLSRLKNATVLDEIVVATTTRKEDDIIEELALKNGVHVFRGSESNVLDRYCKAAEKYNADIVVRITSDNPLVSLELISQQVDYLIRENCDYIGSKGVILGTGIETFRFTSLKEAWNNASNEYELEHVTPYLYEHDKRIKIEYISPLKILERNDMRLTIDTQEDFDLYLQLEKAFGDLTTTSLNAIIEYLDKNENVRLLNQDVLQKNYRDI</sequence>
<organism evidence="1 2">
    <name type="scientific">Methanolobus tindarius DSM 2278</name>
    <dbReference type="NCBI Taxonomy" id="1090322"/>
    <lineage>
        <taxon>Archaea</taxon>
        <taxon>Methanobacteriati</taxon>
        <taxon>Methanobacteriota</taxon>
        <taxon>Stenosarchaea group</taxon>
        <taxon>Methanomicrobia</taxon>
        <taxon>Methanosarcinales</taxon>
        <taxon>Methanosarcinaceae</taxon>
        <taxon>Methanolobus</taxon>
    </lineage>
</organism>
<protein>
    <submittedName>
        <fullName evidence="1">Spore coat polysaccharide biosynthesis protein F, CMP-KDO synthetase</fullName>
    </submittedName>
</protein>
<comment type="caution">
    <text evidence="1">The sequence shown here is derived from an EMBL/GenBank/DDBJ whole genome shotgun (WGS) entry which is preliminary data.</text>
</comment>
<dbReference type="RefSeq" id="WP_023844595.1">
    <property type="nucleotide sequence ID" value="NZ_AZAJ01000001.1"/>
</dbReference>
<dbReference type="OrthoDB" id="10155at2157"/>
<proteinExistence type="predicted"/>
<gene>
    <name evidence="1" type="ORF">MettiDRAFT_0883</name>
</gene>
<reference evidence="1 2" key="1">
    <citation type="submission" date="2013-08" db="EMBL/GenBank/DDBJ databases">
        <authorList>
            <consortium name="DOE Joint Genome Institute"/>
            <person name="Eisen J."/>
            <person name="Huntemann M."/>
            <person name="Han J."/>
            <person name="Chen A."/>
            <person name="Kyrpides N."/>
            <person name="Mavromatis K."/>
            <person name="Markowitz V."/>
            <person name="Palaniappan K."/>
            <person name="Ivanova N."/>
            <person name="Schaumberg A."/>
            <person name="Pati A."/>
            <person name="Liolios K."/>
            <person name="Nordberg H.P."/>
            <person name="Cantor M.N."/>
            <person name="Hua S.X."/>
            <person name="Woyke T."/>
        </authorList>
    </citation>
    <scope>NUCLEOTIDE SEQUENCE [LARGE SCALE GENOMIC DNA]</scope>
    <source>
        <strain evidence="1 2">DSM 2278</strain>
    </source>
</reference>
<dbReference type="FunFam" id="3.90.550.10:FF:000188">
    <property type="entry name" value="Polysaccharide biosynthesis protein"/>
    <property type="match status" value="1"/>
</dbReference>
<dbReference type="GO" id="GO:0005829">
    <property type="term" value="C:cytosol"/>
    <property type="evidence" value="ECO:0007669"/>
    <property type="project" value="TreeGrafter"/>
</dbReference>